<dbReference type="OrthoDB" id="267241at2759"/>
<feature type="compositionally biased region" description="Polar residues" evidence="2">
    <location>
        <begin position="1153"/>
        <end position="1165"/>
    </location>
</feature>
<evidence type="ECO:0000256" key="2">
    <source>
        <dbReference type="SAM" id="MobiDB-lite"/>
    </source>
</evidence>
<feature type="compositionally biased region" description="Pro residues" evidence="2">
    <location>
        <begin position="1197"/>
        <end position="1207"/>
    </location>
</feature>
<feature type="region of interest" description="Disordered" evidence="2">
    <location>
        <begin position="965"/>
        <end position="1062"/>
    </location>
</feature>
<keyword evidence="1" id="KW-0175">Coiled coil</keyword>
<protein>
    <submittedName>
        <fullName evidence="3">Uncharacterized protein</fullName>
    </submittedName>
</protein>
<organism evidence="3 4">
    <name type="scientific">Leptomonas seymouri</name>
    <dbReference type="NCBI Taxonomy" id="5684"/>
    <lineage>
        <taxon>Eukaryota</taxon>
        <taxon>Discoba</taxon>
        <taxon>Euglenozoa</taxon>
        <taxon>Kinetoplastea</taxon>
        <taxon>Metakinetoplastina</taxon>
        <taxon>Trypanosomatida</taxon>
        <taxon>Trypanosomatidae</taxon>
        <taxon>Leishmaniinae</taxon>
        <taxon>Leptomonas</taxon>
    </lineage>
</organism>
<feature type="region of interest" description="Disordered" evidence="2">
    <location>
        <begin position="1088"/>
        <end position="1268"/>
    </location>
</feature>
<feature type="compositionally biased region" description="Low complexity" evidence="2">
    <location>
        <begin position="393"/>
        <end position="410"/>
    </location>
</feature>
<name>A0A0N1I467_LEPSE</name>
<evidence type="ECO:0000313" key="3">
    <source>
        <dbReference type="EMBL" id="KPI86002.1"/>
    </source>
</evidence>
<feature type="compositionally biased region" description="Basic and acidic residues" evidence="2">
    <location>
        <begin position="1721"/>
        <end position="1738"/>
    </location>
</feature>
<comment type="caution">
    <text evidence="3">The sequence shown here is derived from an EMBL/GenBank/DDBJ whole genome shotgun (WGS) entry which is preliminary data.</text>
</comment>
<feature type="compositionally biased region" description="Polar residues" evidence="2">
    <location>
        <begin position="901"/>
        <end position="913"/>
    </location>
</feature>
<feature type="region of interest" description="Disordered" evidence="2">
    <location>
        <begin position="1"/>
        <end position="20"/>
    </location>
</feature>
<feature type="compositionally biased region" description="Polar residues" evidence="2">
    <location>
        <begin position="1943"/>
        <end position="1959"/>
    </location>
</feature>
<feature type="compositionally biased region" description="Polar residues" evidence="2">
    <location>
        <begin position="1507"/>
        <end position="1520"/>
    </location>
</feature>
<feature type="region of interest" description="Disordered" evidence="2">
    <location>
        <begin position="1447"/>
        <end position="1584"/>
    </location>
</feature>
<feature type="coiled-coil region" evidence="1">
    <location>
        <begin position="923"/>
        <end position="957"/>
    </location>
</feature>
<feature type="compositionally biased region" description="Polar residues" evidence="2">
    <location>
        <begin position="1026"/>
        <end position="1037"/>
    </location>
</feature>
<feature type="region of interest" description="Disordered" evidence="2">
    <location>
        <begin position="385"/>
        <end position="418"/>
    </location>
</feature>
<feature type="compositionally biased region" description="Low complexity" evidence="2">
    <location>
        <begin position="1257"/>
        <end position="1268"/>
    </location>
</feature>
<keyword evidence="4" id="KW-1185">Reference proteome</keyword>
<feature type="region of interest" description="Disordered" evidence="2">
    <location>
        <begin position="663"/>
        <end position="736"/>
    </location>
</feature>
<feature type="compositionally biased region" description="Basic and acidic residues" evidence="2">
    <location>
        <begin position="263"/>
        <end position="276"/>
    </location>
</feature>
<feature type="region of interest" description="Disordered" evidence="2">
    <location>
        <begin position="856"/>
        <end position="913"/>
    </location>
</feature>
<feature type="coiled-coil region" evidence="1">
    <location>
        <begin position="295"/>
        <end position="331"/>
    </location>
</feature>
<feature type="region of interest" description="Disordered" evidence="2">
    <location>
        <begin position="1939"/>
        <end position="1959"/>
    </location>
</feature>
<feature type="coiled-coil region" evidence="1">
    <location>
        <begin position="145"/>
        <end position="221"/>
    </location>
</feature>
<dbReference type="Proteomes" id="UP000038009">
    <property type="component" value="Unassembled WGS sequence"/>
</dbReference>
<feature type="region of interest" description="Disordered" evidence="2">
    <location>
        <begin position="261"/>
        <end position="280"/>
    </location>
</feature>
<reference evidence="3 4" key="1">
    <citation type="journal article" date="2015" name="PLoS Pathog.">
        <title>Leptomonas seymouri: Adaptations to the Dixenous Life Cycle Analyzed by Genome Sequencing, Transcriptome Profiling and Co-infection with Leishmania donovani.</title>
        <authorList>
            <person name="Kraeva N."/>
            <person name="Butenko A."/>
            <person name="Hlavacova J."/>
            <person name="Kostygov A."/>
            <person name="Myskova J."/>
            <person name="Grybchuk D."/>
            <person name="Lestinova T."/>
            <person name="Votypka J."/>
            <person name="Volf P."/>
            <person name="Opperdoes F."/>
            <person name="Flegontov P."/>
            <person name="Lukes J."/>
            <person name="Yurchenko V."/>
        </authorList>
    </citation>
    <scope>NUCLEOTIDE SEQUENCE [LARGE SCALE GENOMIC DNA]</scope>
    <source>
        <strain evidence="3 4">ATCC 30220</strain>
    </source>
</reference>
<feature type="region of interest" description="Disordered" evidence="2">
    <location>
        <begin position="1886"/>
        <end position="1905"/>
    </location>
</feature>
<feature type="compositionally biased region" description="Gly residues" evidence="2">
    <location>
        <begin position="1"/>
        <end position="10"/>
    </location>
</feature>
<feature type="compositionally biased region" description="Gly residues" evidence="2">
    <location>
        <begin position="975"/>
        <end position="984"/>
    </location>
</feature>
<dbReference type="EMBL" id="LJSK01000154">
    <property type="protein sequence ID" value="KPI86002.1"/>
    <property type="molecule type" value="Genomic_DNA"/>
</dbReference>
<feature type="compositionally biased region" description="Low complexity" evidence="2">
    <location>
        <begin position="1111"/>
        <end position="1124"/>
    </location>
</feature>
<proteinExistence type="predicted"/>
<gene>
    <name evidence="3" type="ORF">ABL78_4935</name>
</gene>
<feature type="compositionally biased region" description="Polar residues" evidence="2">
    <location>
        <begin position="1539"/>
        <end position="1549"/>
    </location>
</feature>
<feature type="region of interest" description="Disordered" evidence="2">
    <location>
        <begin position="1709"/>
        <end position="1759"/>
    </location>
</feature>
<feature type="compositionally biased region" description="Polar residues" evidence="2">
    <location>
        <begin position="1229"/>
        <end position="1238"/>
    </location>
</feature>
<accession>A0A0N1I467</accession>
<dbReference type="OMA" id="REDTMGR"/>
<feature type="compositionally biased region" description="Low complexity" evidence="2">
    <location>
        <begin position="985"/>
        <end position="994"/>
    </location>
</feature>
<dbReference type="VEuPathDB" id="TriTrypDB:Lsey_0154_0060"/>
<evidence type="ECO:0000313" key="4">
    <source>
        <dbReference type="Proteomes" id="UP000038009"/>
    </source>
</evidence>
<sequence length="1959" mass="206963">MPSLSGGGASAGPEESGKGTVLFSTLKPQSTPVATTPAAAAAAPSLVPAGAAGGGAAAAPPASFVTVTPASQLADEYVKLLDAVGTPNYETIQSLFAGYGCPPSDTIPAIHVSFELFEAVQNRFAATKQVLERTKADLLSRNQQYANVLQDLHRVREEYEVLRKRNSEAEVRNTELHQQRAKLEVSVEQLRREVGQGRTALDTLRNKLARREEELQVSQSRVAENLVALSQKDAVVNTLRRELLKRGSQRYGAAYGVMGDANGAERDMKDGEDTGKGDGSAVQASYAADVLESIAADVEGRAQEARMKLNVAELEVRLSRLQEEKDSVLTQHTQYRQHVQLALQSYEAEAMLREDTMGRHVCVHTPYFSGEQQEMYEKVVNLQTGERLDKDTAPTSARGAARGRASETSRNSYHSPVDTSTADATLALSNFTGLSFEVREIVERFSKVHIDKDSCLYDDLSLCVEAQRRALQTGSSLVGILRSMEEEVMHRRFTLPEVREEWKKACVPEFVQTVAAALHESASELRKGLVGLLERENAFVAEIEGAKRKRTPSAIAADAAAAAAAASMRNSMIAKQKKRGQHGSSDASTPSVALGHVHAGVMARLSVPGRDVAVQVPISDVSRANAATNTAAMMTSPSDGGQGPFSSPVRVSSAGLWLLTSETPPPNQGVAGIPSGGASGQGEGDEERRSAMVQQSASLENLPWMPGAPQHLFNASTSSAGVGPDDGSTKSKESNHPLFLDRPVVLSGTCPYCRREITLSSVPSAAQRFMSPGDDGCIVPAVASTHASVVDATTASQMPASGIDVERAVNPDGTSVFRVSFSSSPGASAASQLVGTLPRVYSVSTSEGVEAAVQAAGDRRKVSTPAAGSVSAAPDERTSADAVGLGSRGSVSGDAEGETAQKGSKSSKSPSFAATTEMAAVELLQYQQRLRTTEQTLAEMQAANEMLRAQLAAALAAAHERWGVHSPATSAGTDGYDGGRGGDFADGASSAAGAVRDPQPGELFGHGEGLQQERPLVSPFDGSADCRNNSLLSSNRQMEGVRSLSIHSPTPTQGLDGEGADTTPIIATPAAVLSGASARNGAADATDETVYGADGGESGVTSDAADAGNHTSATKPKTAAAATRRAGKARAKASPAAVGALSEKEGGLHAGTAPQQAGHPSNDESTAAGGGSGAPPPPSNPRNAAAHTKHGSKRPYTPSPPALPRPKSPGMAATAPAAELRTKEDDNKQWQAIKSSSFPKALPQTHWEARAKHQHHSAPPSSHAVPAHRAGQLLRLSEREGGEDKGDGGAMAPFRLSHPTTLTGAAVGYRFKPPAPTSRRVLKPPIIGYAGDTIPNGGPSPFLSLDLIVTGSGGQPTTSTTTRWTAADRSLAAPFQLFHRNFNNMGSSSNTASNKSASSTRQAVSFLSFKCTGSHITPFSKEKQLSSHGEVRTQTAMQVPLAALSSSLPPVKRLPSTPPLPPSPVRTEPPGSAAPTAALSPAMQPPPPLPAIHAGDAHDHETASVAAPTTRSGSDSNSATPRRAITTALPSQGRHVSQGDGSLKTSSQDTNERQRQHHSSESCPSAVSPPSLHTTPAQGALRPLLSPVPTSPLIVSESRLPSHQVLQLAYQVLRIRSSTLGYRSGAAARQWQKQRAAAGRRFYSLGNGGAVTAKTISNQYSASGASTCIDAGFPALMTIPRGCVRRPLIIRRVRAQYFSSARRTANTEVSDRSRMLFSGADRSKPEGLHVSPPRDAHRTSNSSTEPLRPPTGQTTPPMQPVAYRYYLSTPAQVPRRWSTRWNSSHNLFEEGLWGGRERRFPRIPRTWQQQRRYERSLWLRQTSRDPAAVRELPLSGGSAPHPPPPRSAPGCLPAFTAEQLMQEHAEEQHYPPFLCSPLPLFPNSATPAAAGADNQDGGRASEVPLQPITSRIRVCQNLPRRPTRAALLRAKRDPVQRAVKRNVYTTASPTESLPSYSSD</sequence>
<feature type="compositionally biased region" description="Basic and acidic residues" evidence="2">
    <location>
        <begin position="1550"/>
        <end position="1560"/>
    </location>
</feature>
<evidence type="ECO:0000256" key="1">
    <source>
        <dbReference type="SAM" id="Coils"/>
    </source>
</evidence>